<evidence type="ECO:0000313" key="1">
    <source>
        <dbReference type="EMBL" id="PKK80048.1"/>
    </source>
</evidence>
<sequence length="77" mass="8664">MTEKSIEEWKTQLVGKKFVLDNVSVASEEQDKVVRKTDLPAGHRVIPPSALVTMDFKPERLNVYIDTSSTITNVKFG</sequence>
<proteinExistence type="predicted"/>
<protein>
    <submittedName>
        <fullName evidence="1">Uncharacterized protein</fullName>
    </submittedName>
</protein>
<dbReference type="AlphaFoldDB" id="A0A2N1P1J7"/>
<dbReference type="PANTHER" id="PTHR39600:SF1">
    <property type="entry name" value="PEPTIDASE INHIBITOR I78 FAMILY PROTEIN"/>
    <property type="match status" value="1"/>
</dbReference>
<gene>
    <name evidence="1" type="ORF">RhiirC2_725381</name>
</gene>
<dbReference type="Gene3D" id="3.30.10.10">
    <property type="entry name" value="Trypsin Inhibitor V, subunit A"/>
    <property type="match status" value="1"/>
</dbReference>
<reference evidence="1 2" key="2">
    <citation type="submission" date="2017-10" db="EMBL/GenBank/DDBJ databases">
        <title>Extensive intraspecific genome diversity in a model arbuscular mycorrhizal fungus.</title>
        <authorList>
            <person name="Chen E.C.H."/>
            <person name="Morin E."/>
            <person name="Baudet D."/>
            <person name="Noel J."/>
            <person name="Ndikumana S."/>
            <person name="Charron P."/>
            <person name="St-Onge C."/>
            <person name="Giorgi J."/>
            <person name="Grigoriev I.V."/>
            <person name="Roux C."/>
            <person name="Martin F.M."/>
            <person name="Corradi N."/>
        </authorList>
    </citation>
    <scope>NUCLEOTIDE SEQUENCE [LARGE SCALE GENOMIC DNA]</scope>
    <source>
        <strain evidence="1 2">C2</strain>
    </source>
</reference>
<organism evidence="1 2">
    <name type="scientific">Rhizophagus irregularis</name>
    <dbReference type="NCBI Taxonomy" id="588596"/>
    <lineage>
        <taxon>Eukaryota</taxon>
        <taxon>Fungi</taxon>
        <taxon>Fungi incertae sedis</taxon>
        <taxon>Mucoromycota</taxon>
        <taxon>Glomeromycotina</taxon>
        <taxon>Glomeromycetes</taxon>
        <taxon>Glomerales</taxon>
        <taxon>Glomeraceae</taxon>
        <taxon>Rhizophagus</taxon>
    </lineage>
</organism>
<dbReference type="PANTHER" id="PTHR39600">
    <property type="entry name" value="PEPTIDASE INHIBITOR I78 FAMILY PROTEIN"/>
    <property type="match status" value="1"/>
</dbReference>
<dbReference type="Pfam" id="PF11720">
    <property type="entry name" value="Inhibitor_I78"/>
    <property type="match status" value="1"/>
</dbReference>
<name>A0A2N1P1J7_9GLOM</name>
<dbReference type="Proteomes" id="UP000233469">
    <property type="component" value="Unassembled WGS sequence"/>
</dbReference>
<evidence type="ECO:0000313" key="2">
    <source>
        <dbReference type="Proteomes" id="UP000233469"/>
    </source>
</evidence>
<comment type="caution">
    <text evidence="1">The sequence shown here is derived from an EMBL/GenBank/DDBJ whole genome shotgun (WGS) entry which is preliminary data.</text>
</comment>
<dbReference type="InterPro" id="IPR021719">
    <property type="entry name" value="Prot_inh_I78"/>
</dbReference>
<dbReference type="VEuPathDB" id="FungiDB:RhiirA1_408945"/>
<dbReference type="VEuPathDB" id="FungiDB:FUN_023331"/>
<accession>A0A2N1P1J7</accession>
<dbReference type="EMBL" id="LLXL01000025">
    <property type="protein sequence ID" value="PKK80048.1"/>
    <property type="molecule type" value="Genomic_DNA"/>
</dbReference>
<reference evidence="1 2" key="1">
    <citation type="submission" date="2016-04" db="EMBL/GenBank/DDBJ databases">
        <title>Genome analyses suggest a sexual origin of heterokaryosis in a supposedly ancient asexual fungus.</title>
        <authorList>
            <person name="Ropars J."/>
            <person name="Sedzielewska K."/>
            <person name="Noel J."/>
            <person name="Charron P."/>
            <person name="Farinelli L."/>
            <person name="Marton T."/>
            <person name="Kruger M."/>
            <person name="Pelin A."/>
            <person name="Brachmann A."/>
            <person name="Corradi N."/>
        </authorList>
    </citation>
    <scope>NUCLEOTIDE SEQUENCE [LARGE SCALE GENOMIC DNA]</scope>
    <source>
        <strain evidence="1 2">C2</strain>
    </source>
</reference>
<dbReference type="VEuPathDB" id="FungiDB:RhiirFUN_001437"/>